<reference evidence="1 2" key="1">
    <citation type="submission" date="2018-11" db="EMBL/GenBank/DDBJ databases">
        <title>Trebonia kvetii gen.nov., sp.nov., a novel acidophilic actinobacterium, and proposal of the new actinobacterial family Treboniaceae fam. nov.</title>
        <authorList>
            <person name="Rapoport D."/>
            <person name="Sagova-Mareckova M."/>
            <person name="Sedlacek I."/>
            <person name="Provaznik J."/>
            <person name="Kralova S."/>
            <person name="Pavlinic D."/>
            <person name="Benes V."/>
            <person name="Kopecky J."/>
        </authorList>
    </citation>
    <scope>NUCLEOTIDE SEQUENCE [LARGE SCALE GENOMIC DNA]</scope>
    <source>
        <strain evidence="1 2">15Tr583</strain>
    </source>
</reference>
<protein>
    <submittedName>
        <fullName evidence="1">Uncharacterized protein</fullName>
    </submittedName>
</protein>
<keyword evidence="2" id="KW-1185">Reference proteome</keyword>
<dbReference type="AlphaFoldDB" id="A0A6P2BQ39"/>
<sequence length="210" mass="23625">MTEVRECVQCGLPFTPRREHARFCSAHCRMAWNREHAGVASAPAVAIDWSVTAMTEATGRLAVSGAWDLPRLAPAVGETVWWITLVDATLVRYHPHDYENALASKAVRRRKTEEALEGLRYVRNQLGKSVEPAEFVCSATRDDGSTAWTWRPQPEPGLGALTPRARRWELSRYRAYQARLAGRDIVRTFNRCTEFLIQAADFAAGRTLPD</sequence>
<evidence type="ECO:0000313" key="2">
    <source>
        <dbReference type="Proteomes" id="UP000460272"/>
    </source>
</evidence>
<evidence type="ECO:0000313" key="1">
    <source>
        <dbReference type="EMBL" id="TVZ01070.1"/>
    </source>
</evidence>
<dbReference type="RefSeq" id="WP_145859351.1">
    <property type="nucleotide sequence ID" value="NZ_RPFW01000007.1"/>
</dbReference>
<accession>A0A6P2BQ39</accession>
<organism evidence="1 2">
    <name type="scientific">Trebonia kvetii</name>
    <dbReference type="NCBI Taxonomy" id="2480626"/>
    <lineage>
        <taxon>Bacteria</taxon>
        <taxon>Bacillati</taxon>
        <taxon>Actinomycetota</taxon>
        <taxon>Actinomycetes</taxon>
        <taxon>Streptosporangiales</taxon>
        <taxon>Treboniaceae</taxon>
        <taxon>Trebonia</taxon>
    </lineage>
</organism>
<gene>
    <name evidence="1" type="ORF">EAS64_32735</name>
</gene>
<name>A0A6P2BQ39_9ACTN</name>
<comment type="caution">
    <text evidence="1">The sequence shown here is derived from an EMBL/GenBank/DDBJ whole genome shotgun (WGS) entry which is preliminary data.</text>
</comment>
<proteinExistence type="predicted"/>
<dbReference type="OrthoDB" id="9792035at2"/>
<dbReference type="Proteomes" id="UP000460272">
    <property type="component" value="Unassembled WGS sequence"/>
</dbReference>
<dbReference type="EMBL" id="RPFW01000007">
    <property type="protein sequence ID" value="TVZ01070.1"/>
    <property type="molecule type" value="Genomic_DNA"/>
</dbReference>